<evidence type="ECO:0000313" key="1">
    <source>
        <dbReference type="EnsemblPlants" id="KQK94907"/>
    </source>
</evidence>
<dbReference type="eggNOG" id="ENOG502R4NC">
    <property type="taxonomic scope" value="Eukaryota"/>
</dbReference>
<reference evidence="2" key="1">
    <citation type="journal article" date="2012" name="Nat. Biotechnol.">
        <title>Reference genome sequence of the model plant Setaria.</title>
        <authorList>
            <person name="Bennetzen J.L."/>
            <person name="Schmutz J."/>
            <person name="Wang H."/>
            <person name="Percifield R."/>
            <person name="Hawkins J."/>
            <person name="Pontaroli A.C."/>
            <person name="Estep M."/>
            <person name="Feng L."/>
            <person name="Vaughn J.N."/>
            <person name="Grimwood J."/>
            <person name="Jenkins J."/>
            <person name="Barry K."/>
            <person name="Lindquist E."/>
            <person name="Hellsten U."/>
            <person name="Deshpande S."/>
            <person name="Wang X."/>
            <person name="Wu X."/>
            <person name="Mitros T."/>
            <person name="Triplett J."/>
            <person name="Yang X."/>
            <person name="Ye C.Y."/>
            <person name="Mauro-Herrera M."/>
            <person name="Wang L."/>
            <person name="Li P."/>
            <person name="Sharma M."/>
            <person name="Sharma R."/>
            <person name="Ronald P.C."/>
            <person name="Panaud O."/>
            <person name="Kellogg E.A."/>
            <person name="Brutnell T.P."/>
            <person name="Doust A.N."/>
            <person name="Tuskan G.A."/>
            <person name="Rokhsar D."/>
            <person name="Devos K.M."/>
        </authorList>
    </citation>
    <scope>NUCLEOTIDE SEQUENCE [LARGE SCALE GENOMIC DNA]</scope>
    <source>
        <strain evidence="2">cv. Yugu1</strain>
    </source>
</reference>
<dbReference type="HOGENOM" id="CLU_2929732_0_0_1"/>
<accession>K3ZNQ7</accession>
<dbReference type="InParanoid" id="K3ZNQ7"/>
<dbReference type="Proteomes" id="UP000004995">
    <property type="component" value="Unassembled WGS sequence"/>
</dbReference>
<dbReference type="EnsemblPlants" id="KQK94907">
    <property type="protein sequence ID" value="KQK94907"/>
    <property type="gene ID" value="SETIT_028237mg"/>
</dbReference>
<evidence type="ECO:0000313" key="2">
    <source>
        <dbReference type="Proteomes" id="UP000004995"/>
    </source>
</evidence>
<organism evidence="1 2">
    <name type="scientific">Setaria italica</name>
    <name type="common">Foxtail millet</name>
    <name type="synonym">Panicum italicum</name>
    <dbReference type="NCBI Taxonomy" id="4555"/>
    <lineage>
        <taxon>Eukaryota</taxon>
        <taxon>Viridiplantae</taxon>
        <taxon>Streptophyta</taxon>
        <taxon>Embryophyta</taxon>
        <taxon>Tracheophyta</taxon>
        <taxon>Spermatophyta</taxon>
        <taxon>Magnoliopsida</taxon>
        <taxon>Liliopsida</taxon>
        <taxon>Poales</taxon>
        <taxon>Poaceae</taxon>
        <taxon>PACMAD clade</taxon>
        <taxon>Panicoideae</taxon>
        <taxon>Panicodae</taxon>
        <taxon>Paniceae</taxon>
        <taxon>Cenchrinae</taxon>
        <taxon>Setaria</taxon>
    </lineage>
</organism>
<name>K3ZNQ7_SETIT</name>
<proteinExistence type="predicted"/>
<dbReference type="EMBL" id="AGNK02005033">
    <property type="status" value="NOT_ANNOTATED_CDS"/>
    <property type="molecule type" value="Genomic_DNA"/>
</dbReference>
<dbReference type="PANTHER" id="PTHR35512">
    <property type="entry name" value="OS11G0550900 PROTEIN"/>
    <property type="match status" value="1"/>
</dbReference>
<sequence length="61" mass="6459">MLGFSTGQLLVILGACSVIMKPSDMVKIARTAGRMTGRAVGRLIVARRQLDEILGQSAATQ</sequence>
<dbReference type="Gramene" id="KQK94907">
    <property type="protein sequence ID" value="KQK94907"/>
    <property type="gene ID" value="SETIT_028237mg"/>
</dbReference>
<dbReference type="PANTHER" id="PTHR35512:SF1">
    <property type="entry name" value="OS11G0550900 PROTEIN"/>
    <property type="match status" value="1"/>
</dbReference>
<protein>
    <submittedName>
        <fullName evidence="1">Uncharacterized protein</fullName>
    </submittedName>
</protein>
<reference evidence="1" key="2">
    <citation type="submission" date="2018-08" db="UniProtKB">
        <authorList>
            <consortium name="EnsemblPlants"/>
        </authorList>
    </citation>
    <scope>IDENTIFICATION</scope>
    <source>
        <strain evidence="1">Yugu1</strain>
    </source>
</reference>
<dbReference type="STRING" id="4555.K3ZNQ7"/>
<keyword evidence="2" id="KW-1185">Reference proteome</keyword>
<dbReference type="AlphaFoldDB" id="K3ZNQ7"/>